<sequence length="179" mass="20410">MPANPQITIITLNVNGMNSPIKRRAEEERLELGKDIKMPGSPQVTVITLNMNGMNSPIKRRQIAEWIRIQNPTICCLQETHMKRVDTHKVRIKGWSKTFWASTDRKKAGVAIMISDKAKAKIDLIKRDREGNYILLKGTLDNEEISLINMYAPNNIAPKFLMEKLGELKEEIDSKTILV</sequence>
<keyword evidence="9" id="KW-0234">DNA repair</keyword>
<dbReference type="GeneTree" id="ENSGT00950000183016"/>
<protein>
    <recommendedName>
        <fullName evidence="3">exodeoxyribonuclease III</fullName>
        <ecNumber evidence="3">3.1.11.2</ecNumber>
    </recommendedName>
</protein>
<evidence type="ECO:0000313" key="12">
    <source>
        <dbReference type="Ensembl" id="ENSMODP00000058515.1"/>
    </source>
</evidence>
<keyword evidence="8" id="KW-0233">DNA recombination</keyword>
<evidence type="ECO:0000313" key="13">
    <source>
        <dbReference type="Proteomes" id="UP000002280"/>
    </source>
</evidence>
<dbReference type="AlphaFoldDB" id="A0A5F8HG90"/>
<comment type="cofactor">
    <cofactor evidence="10">
        <name>Mg(2+)</name>
        <dbReference type="ChEBI" id="CHEBI:18420"/>
    </cofactor>
    <cofactor evidence="10">
        <name>Mn(2+)</name>
        <dbReference type="ChEBI" id="CHEBI:29035"/>
    </cofactor>
    <text evidence="10">Probably binds two magnesium or manganese ions per subunit.</text>
</comment>
<keyword evidence="5" id="KW-0227">DNA damage</keyword>
<keyword evidence="4 10" id="KW-0479">Metal-binding</keyword>
<reference evidence="12" key="3">
    <citation type="submission" date="2025-09" db="UniProtKB">
        <authorList>
            <consortium name="Ensembl"/>
        </authorList>
    </citation>
    <scope>IDENTIFICATION</scope>
</reference>
<dbReference type="PANTHER" id="PTHR22748">
    <property type="entry name" value="AP ENDONUCLEASE"/>
    <property type="match status" value="1"/>
</dbReference>
<dbReference type="Pfam" id="PF03372">
    <property type="entry name" value="Exo_endo_phos"/>
    <property type="match status" value="1"/>
</dbReference>
<dbReference type="Bgee" id="ENSMODG00000038325">
    <property type="expression patterns" value="Expressed in cerebellum and 12 other cell types or tissues"/>
</dbReference>
<dbReference type="InterPro" id="IPR004808">
    <property type="entry name" value="AP_endonuc_1"/>
</dbReference>
<evidence type="ECO:0000256" key="4">
    <source>
        <dbReference type="ARBA" id="ARBA00022723"/>
    </source>
</evidence>
<keyword evidence="13" id="KW-1185">Reference proteome</keyword>
<keyword evidence="10" id="KW-0464">Manganese</keyword>
<evidence type="ECO:0000256" key="2">
    <source>
        <dbReference type="ARBA" id="ARBA00007092"/>
    </source>
</evidence>
<accession>A0A5F8HG90</accession>
<dbReference type="GO" id="GO:0006310">
    <property type="term" value="P:DNA recombination"/>
    <property type="evidence" value="ECO:0007669"/>
    <property type="project" value="UniProtKB-KW"/>
</dbReference>
<proteinExistence type="inferred from homology"/>
<dbReference type="GO" id="GO:0005634">
    <property type="term" value="C:nucleus"/>
    <property type="evidence" value="ECO:0000318"/>
    <property type="project" value="GO_Central"/>
</dbReference>
<name>A0A5F8HG90_MONDO</name>
<evidence type="ECO:0000256" key="1">
    <source>
        <dbReference type="ARBA" id="ARBA00000493"/>
    </source>
</evidence>
<dbReference type="PANTHER" id="PTHR22748:SF23">
    <property type="entry name" value="EXODEOXYRIBONUCLEASE III"/>
    <property type="match status" value="1"/>
</dbReference>
<keyword evidence="6" id="KW-0378">Hydrolase</keyword>
<dbReference type="GO" id="GO:0046872">
    <property type="term" value="F:metal ion binding"/>
    <property type="evidence" value="ECO:0007669"/>
    <property type="project" value="UniProtKB-KW"/>
</dbReference>
<dbReference type="GO" id="GO:0008081">
    <property type="term" value="F:phosphoric diester hydrolase activity"/>
    <property type="evidence" value="ECO:0000318"/>
    <property type="project" value="GO_Central"/>
</dbReference>
<dbReference type="GO" id="GO:0006284">
    <property type="term" value="P:base-excision repair"/>
    <property type="evidence" value="ECO:0000318"/>
    <property type="project" value="GO_Central"/>
</dbReference>
<dbReference type="Gene3D" id="3.60.10.10">
    <property type="entry name" value="Endonuclease/exonuclease/phosphatase"/>
    <property type="match status" value="1"/>
</dbReference>
<dbReference type="GO" id="GO:0008311">
    <property type="term" value="F:double-stranded DNA 3'-5' DNA exonuclease activity"/>
    <property type="evidence" value="ECO:0000318"/>
    <property type="project" value="GO_Central"/>
</dbReference>
<keyword evidence="7 10" id="KW-0460">Magnesium</keyword>
<dbReference type="SUPFAM" id="SSF56219">
    <property type="entry name" value="DNase I-like"/>
    <property type="match status" value="1"/>
</dbReference>
<evidence type="ECO:0000256" key="7">
    <source>
        <dbReference type="ARBA" id="ARBA00022842"/>
    </source>
</evidence>
<evidence type="ECO:0000256" key="3">
    <source>
        <dbReference type="ARBA" id="ARBA00012115"/>
    </source>
</evidence>
<dbReference type="Ensembl" id="ENSMODT00000064617.1">
    <property type="protein sequence ID" value="ENSMODP00000058515.1"/>
    <property type="gene ID" value="ENSMODG00000038325.1"/>
</dbReference>
<dbReference type="InterPro" id="IPR036691">
    <property type="entry name" value="Endo/exonu/phosph_ase_sf"/>
</dbReference>
<feature type="binding site" evidence="10">
    <location>
        <position position="50"/>
    </location>
    <ligand>
        <name>Mg(2+)</name>
        <dbReference type="ChEBI" id="CHEBI:18420"/>
        <label>1</label>
    </ligand>
</feature>
<evidence type="ECO:0000256" key="6">
    <source>
        <dbReference type="ARBA" id="ARBA00022801"/>
    </source>
</evidence>
<evidence type="ECO:0000256" key="8">
    <source>
        <dbReference type="ARBA" id="ARBA00023172"/>
    </source>
</evidence>
<comment type="catalytic activity">
    <reaction evidence="1">
        <text>Exonucleolytic cleavage in the 3'- to 5'-direction to yield nucleoside 5'-phosphates.</text>
        <dbReference type="EC" id="3.1.11.2"/>
    </reaction>
</comment>
<evidence type="ECO:0000256" key="9">
    <source>
        <dbReference type="ARBA" id="ARBA00023204"/>
    </source>
</evidence>
<dbReference type="InParanoid" id="A0A5F8HG90"/>
<dbReference type="EC" id="3.1.11.2" evidence="3"/>
<organism evidence="12 13">
    <name type="scientific">Monodelphis domestica</name>
    <name type="common">Gray short-tailed opossum</name>
    <dbReference type="NCBI Taxonomy" id="13616"/>
    <lineage>
        <taxon>Eukaryota</taxon>
        <taxon>Metazoa</taxon>
        <taxon>Chordata</taxon>
        <taxon>Craniata</taxon>
        <taxon>Vertebrata</taxon>
        <taxon>Euteleostomi</taxon>
        <taxon>Mammalia</taxon>
        <taxon>Metatheria</taxon>
        <taxon>Didelphimorphia</taxon>
        <taxon>Didelphidae</taxon>
        <taxon>Monodelphis</taxon>
    </lineage>
</organism>
<reference evidence="12" key="2">
    <citation type="submission" date="2025-08" db="UniProtKB">
        <authorList>
            <consortium name="Ensembl"/>
        </authorList>
    </citation>
    <scope>IDENTIFICATION</scope>
</reference>
<evidence type="ECO:0000256" key="10">
    <source>
        <dbReference type="PIRSR" id="PIRSR604808-2"/>
    </source>
</evidence>
<dbReference type="GO" id="GO:0003906">
    <property type="term" value="F:DNA-(apurinic or apyrimidinic site) endonuclease activity"/>
    <property type="evidence" value="ECO:0000318"/>
    <property type="project" value="GO_Central"/>
</dbReference>
<feature type="binding site" evidence="10">
    <location>
        <position position="79"/>
    </location>
    <ligand>
        <name>Mg(2+)</name>
        <dbReference type="ChEBI" id="CHEBI:18420"/>
        <label>1</label>
    </ligand>
</feature>
<dbReference type="Proteomes" id="UP000002280">
    <property type="component" value="Chromosome 3"/>
</dbReference>
<reference evidence="12 13" key="1">
    <citation type="journal article" date="2007" name="Nature">
        <title>Genome of the marsupial Monodelphis domestica reveals innovation in non-coding sequences.</title>
        <authorList>
            <person name="Mikkelsen T.S."/>
            <person name="Wakefield M.J."/>
            <person name="Aken B."/>
            <person name="Amemiya C.T."/>
            <person name="Chang J.L."/>
            <person name="Duke S."/>
            <person name="Garber M."/>
            <person name="Gentles A.J."/>
            <person name="Goodstadt L."/>
            <person name="Heger A."/>
            <person name="Jurka J."/>
            <person name="Kamal M."/>
            <person name="Mauceli E."/>
            <person name="Searle S.M."/>
            <person name="Sharpe T."/>
            <person name="Baker M.L."/>
            <person name="Batzer M.A."/>
            <person name="Benos P.V."/>
            <person name="Belov K."/>
            <person name="Clamp M."/>
            <person name="Cook A."/>
            <person name="Cuff J."/>
            <person name="Das R."/>
            <person name="Davidow L."/>
            <person name="Deakin J.E."/>
            <person name="Fazzari M.J."/>
            <person name="Glass J.L."/>
            <person name="Grabherr M."/>
            <person name="Greally J.M."/>
            <person name="Gu W."/>
            <person name="Hore T.A."/>
            <person name="Huttley G.A."/>
            <person name="Kleber M."/>
            <person name="Jirtle R.L."/>
            <person name="Koina E."/>
            <person name="Lee J.T."/>
            <person name="Mahony S."/>
            <person name="Marra M.A."/>
            <person name="Miller R.D."/>
            <person name="Nicholls R.D."/>
            <person name="Oda M."/>
            <person name="Papenfuss A.T."/>
            <person name="Parra Z.E."/>
            <person name="Pollock D.D."/>
            <person name="Ray D.A."/>
            <person name="Schein J.E."/>
            <person name="Speed T.P."/>
            <person name="Thompson K."/>
            <person name="VandeBerg J.L."/>
            <person name="Wade C.M."/>
            <person name="Walker J.A."/>
            <person name="Waters P.D."/>
            <person name="Webber C."/>
            <person name="Weidman J.R."/>
            <person name="Xie X."/>
            <person name="Zody M.C."/>
            <person name="Baldwin J."/>
            <person name="Abdouelleil A."/>
            <person name="Abdulkadir J."/>
            <person name="Abebe A."/>
            <person name="Abera B."/>
            <person name="Abreu J."/>
            <person name="Acer S.C."/>
            <person name="Aftuck L."/>
            <person name="Alexander A."/>
            <person name="An P."/>
            <person name="Anderson E."/>
            <person name="Anderson S."/>
            <person name="Arachi H."/>
            <person name="Azer M."/>
            <person name="Bachantsang P."/>
            <person name="Barry A."/>
            <person name="Bayul T."/>
            <person name="Berlin A."/>
            <person name="Bessette D."/>
            <person name="Bloom T."/>
            <person name="Bloom T."/>
            <person name="Boguslavskiy L."/>
            <person name="Bonnet C."/>
            <person name="Boukhgalter B."/>
            <person name="Bourzgui I."/>
            <person name="Brown A."/>
            <person name="Cahill P."/>
            <person name="Channer S."/>
            <person name="Cheshatsang Y."/>
            <person name="Chuda L."/>
            <person name="Citroen M."/>
            <person name="Collymore A."/>
            <person name="Cooke P."/>
            <person name="Costello M."/>
            <person name="D'Aco K."/>
            <person name="Daza R."/>
            <person name="De Haan G."/>
            <person name="DeGray S."/>
            <person name="DeMaso C."/>
            <person name="Dhargay N."/>
            <person name="Dooley K."/>
            <person name="Dooley E."/>
            <person name="Doricent M."/>
            <person name="Dorje P."/>
            <person name="Dorjee K."/>
            <person name="Dupes A."/>
            <person name="Elong R."/>
            <person name="Falk J."/>
            <person name="Farina A."/>
            <person name="Faro S."/>
            <person name="Ferguson D."/>
            <person name="Fisher S."/>
            <person name="Foley C.D."/>
            <person name="Franke A."/>
            <person name="Friedrich D."/>
            <person name="Gadbois L."/>
            <person name="Gearin G."/>
            <person name="Gearin C.R."/>
            <person name="Giannoukos G."/>
            <person name="Goode T."/>
            <person name="Graham J."/>
            <person name="Grandbois E."/>
            <person name="Grewal S."/>
            <person name="Gyaltsen K."/>
            <person name="Hafez N."/>
            <person name="Hagos B."/>
            <person name="Hall J."/>
            <person name="Henson C."/>
            <person name="Hollinger A."/>
            <person name="Honan T."/>
            <person name="Huard M.D."/>
            <person name="Hughes L."/>
            <person name="Hurhula B."/>
            <person name="Husby M.E."/>
            <person name="Kamat A."/>
            <person name="Kanga B."/>
            <person name="Kashin S."/>
            <person name="Khazanovich D."/>
            <person name="Kisner P."/>
            <person name="Lance K."/>
            <person name="Lara M."/>
            <person name="Lee W."/>
            <person name="Lennon N."/>
            <person name="Letendre F."/>
            <person name="LeVine R."/>
            <person name="Lipovsky A."/>
            <person name="Liu X."/>
            <person name="Liu J."/>
            <person name="Liu S."/>
            <person name="Lokyitsang T."/>
            <person name="Lokyitsang Y."/>
            <person name="Lubonja R."/>
            <person name="Lui A."/>
            <person name="MacDonald P."/>
            <person name="Magnisalis V."/>
            <person name="Maru K."/>
            <person name="Matthews C."/>
            <person name="McCusker W."/>
            <person name="McDonough S."/>
            <person name="Mehta T."/>
            <person name="Meldrim J."/>
            <person name="Meneus L."/>
            <person name="Mihai O."/>
            <person name="Mihalev A."/>
            <person name="Mihova T."/>
            <person name="Mittelman R."/>
            <person name="Mlenga V."/>
            <person name="Montmayeur A."/>
            <person name="Mulrain L."/>
            <person name="Navidi A."/>
            <person name="Naylor J."/>
            <person name="Negash T."/>
            <person name="Nguyen T."/>
            <person name="Nguyen N."/>
            <person name="Nicol R."/>
            <person name="Norbu C."/>
            <person name="Norbu N."/>
            <person name="Novod N."/>
            <person name="O'Neill B."/>
            <person name="Osman S."/>
            <person name="Markiewicz E."/>
            <person name="Oyono O.L."/>
            <person name="Patti C."/>
            <person name="Phunkhang P."/>
            <person name="Pierre F."/>
            <person name="Priest M."/>
            <person name="Raghuraman S."/>
            <person name="Rege F."/>
            <person name="Reyes R."/>
            <person name="Rise C."/>
            <person name="Rogov P."/>
            <person name="Ross K."/>
            <person name="Ryan E."/>
            <person name="Settipalli S."/>
            <person name="Shea T."/>
            <person name="Sherpa N."/>
            <person name="Shi L."/>
            <person name="Shih D."/>
            <person name="Sparrow T."/>
            <person name="Spaulding J."/>
            <person name="Stalker J."/>
            <person name="Stange-Thomann N."/>
            <person name="Stavropoulos S."/>
            <person name="Stone C."/>
            <person name="Strader C."/>
            <person name="Tesfaye S."/>
            <person name="Thomson T."/>
            <person name="Thoulutsang Y."/>
            <person name="Thoulutsang D."/>
            <person name="Topham K."/>
            <person name="Topping I."/>
            <person name="Tsamla T."/>
            <person name="Vassiliev H."/>
            <person name="Vo A."/>
            <person name="Wangchuk T."/>
            <person name="Wangdi T."/>
            <person name="Weiand M."/>
            <person name="Wilkinson J."/>
            <person name="Wilson A."/>
            <person name="Yadav S."/>
            <person name="Young G."/>
            <person name="Yu Q."/>
            <person name="Zembek L."/>
            <person name="Zhong D."/>
            <person name="Zimmer A."/>
            <person name="Zwirko Z."/>
            <person name="Jaffe D.B."/>
            <person name="Alvarez P."/>
            <person name="Brockman W."/>
            <person name="Butler J."/>
            <person name="Chin C."/>
            <person name="Gnerre S."/>
            <person name="MacCallum I."/>
            <person name="Graves J.A."/>
            <person name="Ponting C.P."/>
            <person name="Breen M."/>
            <person name="Samollow P.B."/>
            <person name="Lander E.S."/>
            <person name="Lindblad-Toh K."/>
        </authorList>
    </citation>
    <scope>NUCLEOTIDE SEQUENCE [LARGE SCALE GENOMIC DNA]</scope>
</reference>
<evidence type="ECO:0000259" key="11">
    <source>
        <dbReference type="Pfam" id="PF03372"/>
    </source>
</evidence>
<evidence type="ECO:0000256" key="5">
    <source>
        <dbReference type="ARBA" id="ARBA00022763"/>
    </source>
</evidence>
<feature type="domain" description="Endonuclease/exonuclease/phosphatase" evidence="11">
    <location>
        <begin position="47"/>
        <end position="128"/>
    </location>
</feature>
<dbReference type="InterPro" id="IPR005135">
    <property type="entry name" value="Endo/exonuclease/phosphatase"/>
</dbReference>
<comment type="similarity">
    <text evidence="2">Belongs to the DNA repair enzymes AP/ExoA family.</text>
</comment>